<name>H3NQS5_9FIRM</name>
<reference evidence="1 2" key="1">
    <citation type="submission" date="2012-01" db="EMBL/GenBank/DDBJ databases">
        <title>The Genome Sequence of Helcococcus kunzii ATCC 51366.</title>
        <authorList>
            <consortium name="The Broad Institute Genome Sequencing Platform"/>
            <person name="Earl A."/>
            <person name="Ward D."/>
            <person name="Feldgarden M."/>
            <person name="Gevers D."/>
            <person name="Huys G."/>
            <person name="Young S.K."/>
            <person name="Zeng Q."/>
            <person name="Gargeya S."/>
            <person name="Fitzgerald M."/>
            <person name="Haas B."/>
            <person name="Abouelleil A."/>
            <person name="Alvarado L."/>
            <person name="Arachchi H.M."/>
            <person name="Berlin A."/>
            <person name="Chapman S.B."/>
            <person name="Gearin G."/>
            <person name="Goldberg J."/>
            <person name="Griggs A."/>
            <person name="Gujja S."/>
            <person name="Hansen M."/>
            <person name="Heiman D."/>
            <person name="Howarth C."/>
            <person name="Larimer J."/>
            <person name="Lui A."/>
            <person name="MacDonald P.J.P."/>
            <person name="McCowen C."/>
            <person name="Montmayeur A."/>
            <person name="Murphy C."/>
            <person name="Neiman D."/>
            <person name="Pearson M."/>
            <person name="Priest M."/>
            <person name="Roberts A."/>
            <person name="Saif S."/>
            <person name="Shea T."/>
            <person name="Sisk P."/>
            <person name="Stolte C."/>
            <person name="Sykes S."/>
            <person name="Wortman J."/>
            <person name="Nusbaum C."/>
            <person name="Birren B."/>
        </authorList>
    </citation>
    <scope>NUCLEOTIDE SEQUENCE [LARGE SCALE GENOMIC DNA]</scope>
    <source>
        <strain evidence="1 2">ATCC 51366</strain>
    </source>
</reference>
<dbReference type="AlphaFoldDB" id="H3NQS5"/>
<dbReference type="RefSeq" id="WP_005399201.1">
    <property type="nucleotide sequence ID" value="NZ_JH601088.1"/>
</dbReference>
<dbReference type="Proteomes" id="UP000004191">
    <property type="component" value="Unassembled WGS sequence"/>
</dbReference>
<evidence type="ECO:0000313" key="1">
    <source>
        <dbReference type="EMBL" id="EHR32072.1"/>
    </source>
</evidence>
<protein>
    <recommendedName>
        <fullName evidence="3">DUF1836 domain-containing protein</fullName>
    </recommendedName>
</protein>
<dbReference type="GeneID" id="96999622"/>
<sequence length="174" mass="20095">MKNLINFQCPKWEDLPNEGLRSSGTIKYIESCLKDIYIEEPIITNTMIQNYRRWGLLDRSEGRLYYREDIAKLIVISIYKQVISIENINKGFNLAFKQMTVEKSFNSFSKILTENIQSLYKSMDQDGNFTIENKEISSKEVGVASIAYAYSMKLLGNLIIRKNGIENIRGKDNG</sequence>
<dbReference type="PANTHER" id="PTHR40056:SF1">
    <property type="entry name" value="DUF1836 DOMAIN-CONTAINING PROTEIN"/>
    <property type="match status" value="1"/>
</dbReference>
<dbReference type="EMBL" id="AGEI01000031">
    <property type="protein sequence ID" value="EHR32072.1"/>
    <property type="molecule type" value="Genomic_DNA"/>
</dbReference>
<organism evidence="1 2">
    <name type="scientific">Helcococcus kunzii ATCC 51366</name>
    <dbReference type="NCBI Taxonomy" id="883114"/>
    <lineage>
        <taxon>Bacteria</taxon>
        <taxon>Bacillati</taxon>
        <taxon>Bacillota</taxon>
        <taxon>Tissierellia</taxon>
        <taxon>Tissierellales</taxon>
        <taxon>Peptoniphilaceae</taxon>
        <taxon>Helcococcus</taxon>
    </lineage>
</organism>
<dbReference type="STRING" id="883114.HMPREF9709_01686"/>
<proteinExistence type="predicted"/>
<evidence type="ECO:0008006" key="3">
    <source>
        <dbReference type="Google" id="ProtNLM"/>
    </source>
</evidence>
<dbReference type="InterPro" id="IPR014975">
    <property type="entry name" value="DUF1836"/>
</dbReference>
<dbReference type="OrthoDB" id="3191472at2"/>
<dbReference type="PANTHER" id="PTHR40056">
    <property type="entry name" value="HYPOTHETICAL CYTOSOLIC PROTEIN"/>
    <property type="match status" value="1"/>
</dbReference>
<gene>
    <name evidence="1" type="ORF">HMPREF9709_01686</name>
</gene>
<dbReference type="HOGENOM" id="CLU_085303_1_1_9"/>
<accession>H3NQS5</accession>
<dbReference type="eggNOG" id="COG0789">
    <property type="taxonomic scope" value="Bacteria"/>
</dbReference>
<dbReference type="Pfam" id="PF08876">
    <property type="entry name" value="DUF1836"/>
    <property type="match status" value="1"/>
</dbReference>
<keyword evidence="2" id="KW-1185">Reference proteome</keyword>
<comment type="caution">
    <text evidence="1">The sequence shown here is derived from an EMBL/GenBank/DDBJ whole genome shotgun (WGS) entry which is preliminary data.</text>
</comment>
<evidence type="ECO:0000313" key="2">
    <source>
        <dbReference type="Proteomes" id="UP000004191"/>
    </source>
</evidence>